<keyword evidence="1" id="KW-0732">Signal</keyword>
<accession>A0A9D9IY59</accession>
<dbReference type="PROSITE" id="PS51257">
    <property type="entry name" value="PROKAR_LIPOPROTEIN"/>
    <property type="match status" value="1"/>
</dbReference>
<evidence type="ECO:0000313" key="2">
    <source>
        <dbReference type="EMBL" id="MBO8480600.1"/>
    </source>
</evidence>
<name>A0A9D9IY59_9BACT</name>
<dbReference type="EMBL" id="JADILW010000085">
    <property type="protein sequence ID" value="MBO8480600.1"/>
    <property type="molecule type" value="Genomic_DNA"/>
</dbReference>
<reference evidence="2" key="1">
    <citation type="submission" date="2020-10" db="EMBL/GenBank/DDBJ databases">
        <authorList>
            <person name="Gilroy R."/>
        </authorList>
    </citation>
    <scope>NUCLEOTIDE SEQUENCE</scope>
    <source>
        <strain evidence="2">B3-1481</strain>
    </source>
</reference>
<proteinExistence type="predicted"/>
<feature type="signal peptide" evidence="1">
    <location>
        <begin position="1"/>
        <end position="21"/>
    </location>
</feature>
<evidence type="ECO:0000256" key="1">
    <source>
        <dbReference type="SAM" id="SignalP"/>
    </source>
</evidence>
<dbReference type="AlphaFoldDB" id="A0A9D9IY59"/>
<reference evidence="2" key="2">
    <citation type="journal article" date="2021" name="PeerJ">
        <title>Extensive microbial diversity within the chicken gut microbiome revealed by metagenomics and culture.</title>
        <authorList>
            <person name="Gilroy R."/>
            <person name="Ravi A."/>
            <person name="Getino M."/>
            <person name="Pursley I."/>
            <person name="Horton D.L."/>
            <person name="Alikhan N.F."/>
            <person name="Baker D."/>
            <person name="Gharbi K."/>
            <person name="Hall N."/>
            <person name="Watson M."/>
            <person name="Adriaenssens E.M."/>
            <person name="Foster-Nyarko E."/>
            <person name="Jarju S."/>
            <person name="Secka A."/>
            <person name="Antonio M."/>
            <person name="Oren A."/>
            <person name="Chaudhuri R.R."/>
            <person name="La Ragione R."/>
            <person name="Hildebrand F."/>
            <person name="Pallen M.J."/>
        </authorList>
    </citation>
    <scope>NUCLEOTIDE SEQUENCE</scope>
    <source>
        <strain evidence="2">B3-1481</strain>
    </source>
</reference>
<organism evidence="2 3">
    <name type="scientific">Candidatus Cryptobacteroides avistercoris</name>
    <dbReference type="NCBI Taxonomy" id="2840758"/>
    <lineage>
        <taxon>Bacteria</taxon>
        <taxon>Pseudomonadati</taxon>
        <taxon>Bacteroidota</taxon>
        <taxon>Bacteroidia</taxon>
        <taxon>Bacteroidales</taxon>
        <taxon>Candidatus Cryptobacteroides</taxon>
    </lineage>
</organism>
<feature type="chain" id="PRO_5039007067" evidence="1">
    <location>
        <begin position="22"/>
        <end position="293"/>
    </location>
</feature>
<evidence type="ECO:0000313" key="3">
    <source>
        <dbReference type="Proteomes" id="UP000823769"/>
    </source>
</evidence>
<dbReference type="Proteomes" id="UP000823769">
    <property type="component" value="Unassembled WGS sequence"/>
</dbReference>
<protein>
    <submittedName>
        <fullName evidence="2">Uncharacterized protein</fullName>
    </submittedName>
</protein>
<comment type="caution">
    <text evidence="2">The sequence shown here is derived from an EMBL/GenBank/DDBJ whole genome shotgun (WGS) entry which is preliminary data.</text>
</comment>
<sequence>MNKLIAYMALPALLFASCTKAPELDEVEAGFAERGALPEVSIDPSSVVVDEYAQTLTVNVSFKGVSADMDSLELGLLSAEDAGFVESYASLLETPEDGTYTMSVHVTAGITNYVKAMAATTDGAVYSDRITVSVPDIPWYYKVAGEYVGTFGPDANFAGSGATPFENHVVKVEVADDFSTVTLYDLDPFIKNSLADDYVSGEMNYVTGTLDLEARTITFPSNGSAGTTVGVPGYEIVPISSYSEDGYGLASAFVCTFSEDASELYLPWYGVLDLQENLLSYVYSEDGITLSAN</sequence>
<gene>
    <name evidence="2" type="ORF">IAB76_05785</name>
</gene>